<keyword evidence="1" id="KW-1133">Transmembrane helix</keyword>
<comment type="caution">
    <text evidence="2">The sequence shown here is derived from an EMBL/GenBank/DDBJ whole genome shotgun (WGS) entry which is preliminary data.</text>
</comment>
<dbReference type="EMBL" id="PDUD01000031">
    <property type="protein sequence ID" value="PHN03536.1"/>
    <property type="molecule type" value="Genomic_DNA"/>
</dbReference>
<gene>
    <name evidence="2" type="ORF">CRP01_26420</name>
</gene>
<dbReference type="OrthoDB" id="1449211at2"/>
<proteinExistence type="predicted"/>
<dbReference type="RefSeq" id="WP_099153118.1">
    <property type="nucleotide sequence ID" value="NZ_PDUD01000031.1"/>
</dbReference>
<keyword evidence="3" id="KW-1185">Reference proteome</keyword>
<evidence type="ECO:0000256" key="1">
    <source>
        <dbReference type="SAM" id="Phobius"/>
    </source>
</evidence>
<feature type="transmembrane region" description="Helical" evidence="1">
    <location>
        <begin position="30"/>
        <end position="50"/>
    </location>
</feature>
<keyword evidence="1" id="KW-0472">Membrane</keyword>
<sequence length="130" mass="15356">MKSQEEHSGRVDFDTIIHTPISYLHLIPRLVFTLLLPGLMMYLILPVTFWSLFGSGSTASRIIELPVSRLIYQFVPLLTALIFLLWRWLRNYRKRRLVKLKSYLIILFVLFAFYPFRHAILNYVISLIIG</sequence>
<dbReference type="Proteomes" id="UP000223913">
    <property type="component" value="Unassembled WGS sequence"/>
</dbReference>
<dbReference type="AlphaFoldDB" id="A0A2D0N578"/>
<keyword evidence="1" id="KW-0812">Transmembrane</keyword>
<accession>A0A2D0N578</accession>
<organism evidence="2 3">
    <name type="scientific">Flavilitoribacter nigricans (strain ATCC 23147 / DSM 23189 / NBRC 102662 / NCIMB 1420 / SS-2)</name>
    <name type="common">Lewinella nigricans</name>
    <dbReference type="NCBI Taxonomy" id="1122177"/>
    <lineage>
        <taxon>Bacteria</taxon>
        <taxon>Pseudomonadati</taxon>
        <taxon>Bacteroidota</taxon>
        <taxon>Saprospiria</taxon>
        <taxon>Saprospirales</taxon>
        <taxon>Lewinellaceae</taxon>
        <taxon>Flavilitoribacter</taxon>
    </lineage>
</organism>
<name>A0A2D0N578_FLAN2</name>
<reference evidence="2 3" key="1">
    <citation type="submission" date="2017-10" db="EMBL/GenBank/DDBJ databases">
        <title>The draft genome sequence of Lewinella nigricans NBRC 102662.</title>
        <authorList>
            <person name="Wang K."/>
        </authorList>
    </citation>
    <scope>NUCLEOTIDE SEQUENCE [LARGE SCALE GENOMIC DNA]</scope>
    <source>
        <strain evidence="2 3">NBRC 102662</strain>
    </source>
</reference>
<protein>
    <submittedName>
        <fullName evidence="2">Uncharacterized protein</fullName>
    </submittedName>
</protein>
<evidence type="ECO:0000313" key="3">
    <source>
        <dbReference type="Proteomes" id="UP000223913"/>
    </source>
</evidence>
<feature type="transmembrane region" description="Helical" evidence="1">
    <location>
        <begin position="70"/>
        <end position="89"/>
    </location>
</feature>
<feature type="transmembrane region" description="Helical" evidence="1">
    <location>
        <begin position="101"/>
        <end position="129"/>
    </location>
</feature>
<evidence type="ECO:0000313" key="2">
    <source>
        <dbReference type="EMBL" id="PHN03536.1"/>
    </source>
</evidence>